<dbReference type="AlphaFoldDB" id="A0A7S4HV00"/>
<evidence type="ECO:0000256" key="3">
    <source>
        <dbReference type="ARBA" id="ARBA00022692"/>
    </source>
</evidence>
<feature type="compositionally biased region" description="Polar residues" evidence="6">
    <location>
        <begin position="178"/>
        <end position="187"/>
    </location>
</feature>
<protein>
    <recommendedName>
        <fullName evidence="9">EamA domain-containing protein</fullName>
    </recommendedName>
</protein>
<accession>A0A7S4HV00</accession>
<gene>
    <name evidence="8" type="ORF">OAUR00152_LOCUS4224</name>
</gene>
<feature type="transmembrane region" description="Helical" evidence="7">
    <location>
        <begin position="37"/>
        <end position="57"/>
    </location>
</feature>
<evidence type="ECO:0000256" key="7">
    <source>
        <dbReference type="SAM" id="Phobius"/>
    </source>
</evidence>
<comment type="subcellular location">
    <subcellularLocation>
        <location evidence="1">Membrane</location>
        <topology evidence="1">Multi-pass membrane protein</topology>
    </subcellularLocation>
</comment>
<comment type="similarity">
    <text evidence="2">Belongs to the TMEM144 family.</text>
</comment>
<dbReference type="GO" id="GO:0015144">
    <property type="term" value="F:carbohydrate transmembrane transporter activity"/>
    <property type="evidence" value="ECO:0007669"/>
    <property type="project" value="InterPro"/>
</dbReference>
<keyword evidence="5 7" id="KW-0472">Membrane</keyword>
<dbReference type="InterPro" id="IPR010651">
    <property type="entry name" value="Sugar_transport"/>
</dbReference>
<feature type="region of interest" description="Disordered" evidence="6">
    <location>
        <begin position="154"/>
        <end position="194"/>
    </location>
</feature>
<feature type="transmembrane region" description="Helical" evidence="7">
    <location>
        <begin position="271"/>
        <end position="299"/>
    </location>
</feature>
<feature type="transmembrane region" description="Helical" evidence="7">
    <location>
        <begin position="129"/>
        <end position="147"/>
    </location>
</feature>
<dbReference type="EMBL" id="HBKQ01006257">
    <property type="protein sequence ID" value="CAE2210128.1"/>
    <property type="molecule type" value="Transcribed_RNA"/>
</dbReference>
<feature type="transmembrane region" description="Helical" evidence="7">
    <location>
        <begin position="340"/>
        <end position="360"/>
    </location>
</feature>
<keyword evidence="3 7" id="KW-0812">Transmembrane</keyword>
<dbReference type="PANTHER" id="PTHR16119:SF17">
    <property type="entry name" value="TRANSMEMBRANE PROTEIN 144"/>
    <property type="match status" value="1"/>
</dbReference>
<evidence type="ECO:0008006" key="9">
    <source>
        <dbReference type="Google" id="ProtNLM"/>
    </source>
</evidence>
<evidence type="ECO:0000256" key="2">
    <source>
        <dbReference type="ARBA" id="ARBA00005731"/>
    </source>
</evidence>
<keyword evidence="4 7" id="KW-1133">Transmembrane helix</keyword>
<feature type="transmembrane region" description="Helical" evidence="7">
    <location>
        <begin position="229"/>
        <end position="251"/>
    </location>
</feature>
<feature type="transmembrane region" description="Helical" evidence="7">
    <location>
        <begin position="72"/>
        <end position="89"/>
    </location>
</feature>
<dbReference type="InterPro" id="IPR012435">
    <property type="entry name" value="TMEM144"/>
</dbReference>
<feature type="transmembrane region" description="Helical" evidence="7">
    <location>
        <begin position="372"/>
        <end position="390"/>
    </location>
</feature>
<evidence type="ECO:0000256" key="5">
    <source>
        <dbReference type="ARBA" id="ARBA00023136"/>
    </source>
</evidence>
<evidence type="ECO:0000256" key="6">
    <source>
        <dbReference type="SAM" id="MobiDB-lite"/>
    </source>
</evidence>
<organism evidence="8">
    <name type="scientific">Odontella aurita</name>
    <dbReference type="NCBI Taxonomy" id="265563"/>
    <lineage>
        <taxon>Eukaryota</taxon>
        <taxon>Sar</taxon>
        <taxon>Stramenopiles</taxon>
        <taxon>Ochrophyta</taxon>
        <taxon>Bacillariophyta</taxon>
        <taxon>Mediophyceae</taxon>
        <taxon>Biddulphiophycidae</taxon>
        <taxon>Eupodiscales</taxon>
        <taxon>Odontellaceae</taxon>
        <taxon>Odontella</taxon>
    </lineage>
</organism>
<reference evidence="8" key="1">
    <citation type="submission" date="2021-01" db="EMBL/GenBank/DDBJ databases">
        <authorList>
            <person name="Corre E."/>
            <person name="Pelletier E."/>
            <person name="Niang G."/>
            <person name="Scheremetjew M."/>
            <person name="Finn R."/>
            <person name="Kale V."/>
            <person name="Holt S."/>
            <person name="Cochrane G."/>
            <person name="Meng A."/>
            <person name="Brown T."/>
            <person name="Cohen L."/>
        </authorList>
    </citation>
    <scope>NUCLEOTIDE SEQUENCE</scope>
    <source>
        <strain evidence="8">Isolate 1302-5</strain>
    </source>
</reference>
<evidence type="ECO:0000256" key="1">
    <source>
        <dbReference type="ARBA" id="ARBA00004141"/>
    </source>
</evidence>
<evidence type="ECO:0000313" key="8">
    <source>
        <dbReference type="EMBL" id="CAE2210128.1"/>
    </source>
</evidence>
<dbReference type="PANTHER" id="PTHR16119">
    <property type="entry name" value="TRANSMEMBRANE PROTEIN 144"/>
    <property type="match status" value="1"/>
</dbReference>
<feature type="transmembrane region" description="Helical" evidence="7">
    <location>
        <begin position="6"/>
        <end position="25"/>
    </location>
</feature>
<dbReference type="Pfam" id="PF07857">
    <property type="entry name" value="TMEM144"/>
    <property type="match status" value="1"/>
</dbReference>
<name>A0A7S4HV00_9STRA</name>
<proteinExistence type="inferred from homology"/>
<evidence type="ECO:0000256" key="4">
    <source>
        <dbReference type="ARBA" id="ARBA00022989"/>
    </source>
</evidence>
<feature type="transmembrane region" description="Helical" evidence="7">
    <location>
        <begin position="311"/>
        <end position="334"/>
    </location>
</feature>
<dbReference type="GO" id="GO:0016020">
    <property type="term" value="C:membrane"/>
    <property type="evidence" value="ECO:0007669"/>
    <property type="project" value="UniProtKB-SubCell"/>
</dbReference>
<feature type="compositionally biased region" description="Basic and acidic residues" evidence="6">
    <location>
        <begin position="158"/>
        <end position="175"/>
    </location>
</feature>
<feature type="transmembrane region" description="Helical" evidence="7">
    <location>
        <begin position="96"/>
        <end position="117"/>
    </location>
</feature>
<sequence length="393" mass="41396">MGSKIVGTAGVLIASFFWGSNFIVCRGYDLPSDGMHFVLLMSTGILLVGILTLFTSAHEDGDFEVVFSPDGLIGGAIWAVGNFLTVPILRNSGLGVGFATWCGVNLVVAFAVGAIGLCRVLPGEALKHPSLGAAGVVLAIAALALFANVRPSLSVPSEGDHDDGARETGADESLLRHTGNTPSAGNSQHDHDSRGENSYGFAYLAIEETVLEQHTCEASSEQSVSGNRLLGMTLATVAGILYGFQFVPLSMWHNKVERAGHMFDQDLPSELILATRFFFSQFAGIFLTSLLGFSIYCVCRANRPLLVPPEAMLPSVFSGIVWAVGCAGGMLATAGLGNAVGFPLLLNGAFLVNSSWSILYFKEIQGARNLQLFGGAFLLIVTSSILISLAKDG</sequence>